<dbReference type="InterPro" id="IPR009006">
    <property type="entry name" value="Ala_racemase/Decarboxylase_C"/>
</dbReference>
<proteinExistence type="inferred from homology"/>
<dbReference type="PANTHER" id="PTHR30511:SF0">
    <property type="entry name" value="ALANINE RACEMASE, CATABOLIC-RELATED"/>
    <property type="match status" value="1"/>
</dbReference>
<dbReference type="Pfam" id="PF00842">
    <property type="entry name" value="Ala_racemase_C"/>
    <property type="match status" value="1"/>
</dbReference>
<dbReference type="FunFam" id="3.20.20.10:FF:000002">
    <property type="entry name" value="Alanine racemase"/>
    <property type="match status" value="1"/>
</dbReference>
<dbReference type="Proteomes" id="UP000016638">
    <property type="component" value="Unassembled WGS sequence"/>
</dbReference>
<dbReference type="HAMAP" id="MF_01201">
    <property type="entry name" value="Ala_racemase"/>
    <property type="match status" value="1"/>
</dbReference>
<dbReference type="EMBL" id="AWEZ01000069">
    <property type="protein sequence ID" value="ERL06127.1"/>
    <property type="molecule type" value="Genomic_DNA"/>
</dbReference>
<dbReference type="InterPro" id="IPR020622">
    <property type="entry name" value="Ala_racemase_pyridoxalP-BS"/>
</dbReference>
<evidence type="ECO:0000313" key="8">
    <source>
        <dbReference type="EMBL" id="ERL06127.1"/>
    </source>
</evidence>
<dbReference type="GO" id="GO:0005829">
    <property type="term" value="C:cytosol"/>
    <property type="evidence" value="ECO:0007669"/>
    <property type="project" value="TreeGrafter"/>
</dbReference>
<feature type="active site" description="Proton acceptor; specific for L-alanine" evidence="4">
    <location>
        <position position="298"/>
    </location>
</feature>
<dbReference type="SMART" id="SM01005">
    <property type="entry name" value="Ala_racemase_C"/>
    <property type="match status" value="1"/>
</dbReference>
<gene>
    <name evidence="8" type="primary">alr</name>
    <name evidence="8" type="ORF">HMPREF1316_0732</name>
</gene>
<dbReference type="RefSeq" id="WP_021727183.1">
    <property type="nucleotide sequence ID" value="NZ_AWEZ01000069.1"/>
</dbReference>
<keyword evidence="3 4" id="KW-0413">Isomerase</keyword>
<dbReference type="UniPathway" id="UPA00042">
    <property type="reaction ID" value="UER00497"/>
</dbReference>
<dbReference type="GO" id="GO:0030170">
    <property type="term" value="F:pyridoxal phosphate binding"/>
    <property type="evidence" value="ECO:0007669"/>
    <property type="project" value="UniProtKB-UniRule"/>
</dbReference>
<feature type="binding site" evidence="4 6">
    <location>
        <position position="347"/>
    </location>
    <ligand>
        <name>substrate</name>
    </ligand>
</feature>
<dbReference type="eggNOG" id="COG0787">
    <property type="taxonomic scope" value="Bacteria"/>
</dbReference>
<sequence length="414" mass="45278">MAYRASHDYGFASAGRRTDEGWAHPLAQESVRHCPDDRWAWVEIDLDALRDNVRALRQFMDSRTKMMCAVKADAYGHGAVRCAKAMHAAGADQFAVATVAEGVELREAGIGWPILILAEPPIESVRTLVEYDLMPTVHTTDFALALGEAAVAVDVVAKYHLAVDTGMTRIGVLPDDVVEFRRMIDFHRGIECAGIFTHFATADVIGDWDFKQQVSRFDHAVAALEAAGLDHGLVHCNNTPATILHPELQHDMCRVGIGLYGLHPADTTVPRVSLRPVMSVRARITRVINPAVGEGVGYGLTYRVPTPNIQIATVPLGYADGLARSLSNRMDVLVAGRRARQVGRICMDQFMVANDVSGIRAYRAAAPVERGDVVTIMGADGNEEITADELASLRGTINYEVTCNFSQRLERVYV</sequence>
<evidence type="ECO:0000256" key="4">
    <source>
        <dbReference type="HAMAP-Rule" id="MF_01201"/>
    </source>
</evidence>
<dbReference type="STRING" id="1125712.HMPREF1316_0732"/>
<dbReference type="SUPFAM" id="SSF51419">
    <property type="entry name" value="PLP-binding barrel"/>
    <property type="match status" value="1"/>
</dbReference>
<dbReference type="NCBIfam" id="TIGR00492">
    <property type="entry name" value="alr"/>
    <property type="match status" value="1"/>
</dbReference>
<dbReference type="Pfam" id="PF01168">
    <property type="entry name" value="Ala_racemase_N"/>
    <property type="match status" value="1"/>
</dbReference>
<evidence type="ECO:0000256" key="1">
    <source>
        <dbReference type="ARBA" id="ARBA00001933"/>
    </source>
</evidence>
<name>U2USN3_9ACTN</name>
<dbReference type="CDD" id="cd00430">
    <property type="entry name" value="PLPDE_III_AR"/>
    <property type="match status" value="1"/>
</dbReference>
<evidence type="ECO:0000256" key="2">
    <source>
        <dbReference type="ARBA" id="ARBA00022898"/>
    </source>
</evidence>
<dbReference type="SUPFAM" id="SSF50621">
    <property type="entry name" value="Alanine racemase C-terminal domain-like"/>
    <property type="match status" value="1"/>
</dbReference>
<comment type="caution">
    <text evidence="8">The sequence shown here is derived from an EMBL/GenBank/DDBJ whole genome shotgun (WGS) entry which is preliminary data.</text>
</comment>
<dbReference type="GO" id="GO:0030632">
    <property type="term" value="P:D-alanine biosynthetic process"/>
    <property type="evidence" value="ECO:0007669"/>
    <property type="project" value="UniProtKB-UniRule"/>
</dbReference>
<feature type="binding site" evidence="4 6">
    <location>
        <position position="169"/>
    </location>
    <ligand>
        <name>substrate</name>
    </ligand>
</feature>
<feature type="domain" description="Alanine racemase C-terminal" evidence="7">
    <location>
        <begin position="277"/>
        <end position="414"/>
    </location>
</feature>
<comment type="catalytic activity">
    <reaction evidence="4">
        <text>L-alanine = D-alanine</text>
        <dbReference type="Rhea" id="RHEA:20249"/>
        <dbReference type="ChEBI" id="CHEBI:57416"/>
        <dbReference type="ChEBI" id="CHEBI:57972"/>
        <dbReference type="EC" id="5.1.1.1"/>
    </reaction>
</comment>
<dbReference type="EC" id="5.1.1.1" evidence="4"/>
<dbReference type="PANTHER" id="PTHR30511">
    <property type="entry name" value="ALANINE RACEMASE"/>
    <property type="match status" value="1"/>
</dbReference>
<dbReference type="InterPro" id="IPR011079">
    <property type="entry name" value="Ala_racemase_C"/>
</dbReference>
<comment type="pathway">
    <text evidence="4">Amino-acid biosynthesis; D-alanine biosynthesis; D-alanine from L-alanine: step 1/1.</text>
</comment>
<dbReference type="Gene3D" id="3.20.20.10">
    <property type="entry name" value="Alanine racemase"/>
    <property type="match status" value="1"/>
</dbReference>
<dbReference type="PROSITE" id="PS00395">
    <property type="entry name" value="ALANINE_RACEMASE"/>
    <property type="match status" value="1"/>
</dbReference>
<feature type="active site" description="Proton acceptor; specific for D-alanine" evidence="4">
    <location>
        <position position="71"/>
    </location>
</feature>
<evidence type="ECO:0000256" key="5">
    <source>
        <dbReference type="PIRSR" id="PIRSR600821-50"/>
    </source>
</evidence>
<comment type="similarity">
    <text evidence="4">Belongs to the alanine racemase family.</text>
</comment>
<dbReference type="Gene3D" id="2.40.37.10">
    <property type="entry name" value="Lyase, Ornithine Decarboxylase, Chain A, domain 1"/>
    <property type="match status" value="1"/>
</dbReference>
<dbReference type="PATRIC" id="fig|1125712.3.peg.2388"/>
<evidence type="ECO:0000256" key="6">
    <source>
        <dbReference type="PIRSR" id="PIRSR600821-52"/>
    </source>
</evidence>
<comment type="cofactor">
    <cofactor evidence="1 4 5">
        <name>pyridoxal 5'-phosphate</name>
        <dbReference type="ChEBI" id="CHEBI:597326"/>
    </cofactor>
</comment>
<feature type="modified residue" description="N6-(pyridoxal phosphate)lysine" evidence="4 5">
    <location>
        <position position="71"/>
    </location>
</feature>
<dbReference type="PRINTS" id="PR00992">
    <property type="entry name" value="ALARACEMASE"/>
</dbReference>
<evidence type="ECO:0000259" key="7">
    <source>
        <dbReference type="SMART" id="SM01005"/>
    </source>
</evidence>
<evidence type="ECO:0000256" key="3">
    <source>
        <dbReference type="ARBA" id="ARBA00023235"/>
    </source>
</evidence>
<comment type="function">
    <text evidence="4">Catalyzes the interconversion of L-alanine and D-alanine. May also act on other amino acids.</text>
</comment>
<dbReference type="InterPro" id="IPR001608">
    <property type="entry name" value="Ala_racemase_N"/>
</dbReference>
<dbReference type="InterPro" id="IPR029066">
    <property type="entry name" value="PLP-binding_barrel"/>
</dbReference>
<evidence type="ECO:0000313" key="9">
    <source>
        <dbReference type="Proteomes" id="UP000016638"/>
    </source>
</evidence>
<keyword evidence="2 4" id="KW-0663">Pyridoxal phosphate</keyword>
<keyword evidence="9" id="KW-1185">Reference proteome</keyword>
<reference evidence="8 9" key="1">
    <citation type="submission" date="2013-08" db="EMBL/GenBank/DDBJ databases">
        <authorList>
            <person name="Durkin A.S."/>
            <person name="Haft D.R."/>
            <person name="McCorrison J."/>
            <person name="Torralba M."/>
            <person name="Gillis M."/>
            <person name="Haft D.H."/>
            <person name="Methe B."/>
            <person name="Sutton G."/>
            <person name="Nelson K.E."/>
        </authorList>
    </citation>
    <scope>NUCLEOTIDE SEQUENCE [LARGE SCALE GENOMIC DNA]</scope>
    <source>
        <strain evidence="8 9">F0195</strain>
    </source>
</reference>
<accession>U2USN3</accession>
<dbReference type="InterPro" id="IPR000821">
    <property type="entry name" value="Ala_racemase"/>
</dbReference>
<protein>
    <recommendedName>
        <fullName evidence="4">Alanine racemase</fullName>
        <ecNumber evidence="4">5.1.1.1</ecNumber>
    </recommendedName>
</protein>
<dbReference type="OrthoDB" id="9813814at2"/>
<organism evidence="8 9">
    <name type="scientific">Olsenella profusa F0195</name>
    <dbReference type="NCBI Taxonomy" id="1125712"/>
    <lineage>
        <taxon>Bacteria</taxon>
        <taxon>Bacillati</taxon>
        <taxon>Actinomycetota</taxon>
        <taxon>Coriobacteriia</taxon>
        <taxon>Coriobacteriales</taxon>
        <taxon>Atopobiaceae</taxon>
        <taxon>Olsenella</taxon>
    </lineage>
</organism>
<dbReference type="AlphaFoldDB" id="U2USN3"/>
<dbReference type="GO" id="GO:0008784">
    <property type="term" value="F:alanine racemase activity"/>
    <property type="evidence" value="ECO:0007669"/>
    <property type="project" value="UniProtKB-UniRule"/>
</dbReference>